<evidence type="ECO:0000313" key="6">
    <source>
        <dbReference type="Proteomes" id="UP000504603"/>
    </source>
</evidence>
<comment type="subcellular location">
    <subcellularLocation>
        <location evidence="1">Nucleus</location>
        <location evidence="1">Nucleoplasm</location>
    </subcellularLocation>
</comment>
<dbReference type="PIRSF" id="PIRSF017811">
    <property type="entry name" value="CDK_inhib_pln"/>
    <property type="match status" value="1"/>
</dbReference>
<reference evidence="7" key="1">
    <citation type="submission" date="2025-08" db="UniProtKB">
        <authorList>
            <consortium name="RefSeq"/>
        </authorList>
    </citation>
    <scope>IDENTIFICATION</scope>
    <source>
        <strain evidence="7">OHB3-1</strain>
    </source>
</reference>
<proteinExistence type="inferred from homology"/>
<dbReference type="PANTHER" id="PTHR46776">
    <property type="entry name" value="CYCLIN-DEPENDENT KINASE INHIBITOR 4-RELATED"/>
    <property type="match status" value="1"/>
</dbReference>
<dbReference type="InterPro" id="IPR003175">
    <property type="entry name" value="CDI_dom"/>
</dbReference>
<dbReference type="Gene3D" id="4.10.365.10">
    <property type="entry name" value="p27"/>
    <property type="match status" value="1"/>
</dbReference>
<feature type="domain" description="Cyclin-dependent kinase inhibitor" evidence="5">
    <location>
        <begin position="181"/>
        <end position="225"/>
    </location>
</feature>
<keyword evidence="4" id="KW-0131">Cell cycle</keyword>
<dbReference type="InterPro" id="IPR044898">
    <property type="entry name" value="CDI_dom_sf"/>
</dbReference>
<evidence type="ECO:0000313" key="7">
    <source>
        <dbReference type="RefSeq" id="XP_022159080.1"/>
    </source>
</evidence>
<accession>A0A6J1DXM5</accession>
<dbReference type="Pfam" id="PF02234">
    <property type="entry name" value="CDI"/>
    <property type="match status" value="1"/>
</dbReference>
<evidence type="ECO:0000256" key="1">
    <source>
        <dbReference type="ARBA" id="ARBA00004642"/>
    </source>
</evidence>
<dbReference type="Proteomes" id="UP000504603">
    <property type="component" value="Unplaced"/>
</dbReference>
<dbReference type="GO" id="GO:0051726">
    <property type="term" value="P:regulation of cell cycle"/>
    <property type="evidence" value="ECO:0007669"/>
    <property type="project" value="InterPro"/>
</dbReference>
<organism evidence="6 7">
    <name type="scientific">Momordica charantia</name>
    <name type="common">Bitter gourd</name>
    <name type="synonym">Balsam pear</name>
    <dbReference type="NCBI Taxonomy" id="3673"/>
    <lineage>
        <taxon>Eukaryota</taxon>
        <taxon>Viridiplantae</taxon>
        <taxon>Streptophyta</taxon>
        <taxon>Embryophyta</taxon>
        <taxon>Tracheophyta</taxon>
        <taxon>Spermatophyta</taxon>
        <taxon>Magnoliopsida</taxon>
        <taxon>eudicotyledons</taxon>
        <taxon>Gunneridae</taxon>
        <taxon>Pentapetalae</taxon>
        <taxon>rosids</taxon>
        <taxon>fabids</taxon>
        <taxon>Cucurbitales</taxon>
        <taxon>Cucurbitaceae</taxon>
        <taxon>Momordiceae</taxon>
        <taxon>Momordica</taxon>
    </lineage>
</organism>
<dbReference type="InterPro" id="IPR044275">
    <property type="entry name" value="KRP"/>
</dbReference>
<sequence>MGKYMKKSKLTGDIAVMEVSPQSSPGVRTRAAKTLALQRLNKPSSQSAASLSLKAASSSSYLQLRSRRLEKPPILRHLHSGECFSLTNSRLVQDSANSASLGVGEESEKRIFGVETENGSVADVKNLLEFGVGNGKTAEKIPSSFVRELSTIETSLSTRKAEMDSRTMDSRVEMELLRNINIPTSKDIEEFFAHEELWHQRTFIQKYNFDFANDTPLQGRYEWLQVGP</sequence>
<dbReference type="GeneID" id="111025519"/>
<keyword evidence="3 7" id="KW-0649">Protein kinase inhibitor</keyword>
<evidence type="ECO:0000256" key="2">
    <source>
        <dbReference type="ARBA" id="ARBA00010274"/>
    </source>
</evidence>
<dbReference type="GO" id="GO:0005654">
    <property type="term" value="C:nucleoplasm"/>
    <property type="evidence" value="ECO:0007669"/>
    <property type="project" value="UniProtKB-SubCell"/>
</dbReference>
<gene>
    <name evidence="7" type="primary">LOC111025519</name>
</gene>
<dbReference type="OrthoDB" id="6373236at2759"/>
<dbReference type="RefSeq" id="XP_022159080.1">
    <property type="nucleotide sequence ID" value="XM_022303388.1"/>
</dbReference>
<comment type="similarity">
    <text evidence="2">Belongs to the CDI family. ICK/KRP subfamily.</text>
</comment>
<dbReference type="KEGG" id="mcha:111025519"/>
<evidence type="ECO:0000256" key="4">
    <source>
        <dbReference type="ARBA" id="ARBA00023306"/>
    </source>
</evidence>
<dbReference type="GO" id="GO:0004861">
    <property type="term" value="F:cyclin-dependent protein serine/threonine kinase inhibitor activity"/>
    <property type="evidence" value="ECO:0007669"/>
    <property type="project" value="InterPro"/>
</dbReference>
<evidence type="ECO:0000256" key="3">
    <source>
        <dbReference type="ARBA" id="ARBA00023013"/>
    </source>
</evidence>
<dbReference type="AlphaFoldDB" id="A0A6J1DXM5"/>
<evidence type="ECO:0000259" key="5">
    <source>
        <dbReference type="Pfam" id="PF02234"/>
    </source>
</evidence>
<name>A0A6J1DXM5_MOMCH</name>
<keyword evidence="6" id="KW-1185">Reference proteome</keyword>
<protein>
    <submittedName>
        <fullName evidence="7">Cyclin-dependent kinase inhibitor 3-like</fullName>
    </submittedName>
</protein>